<protein>
    <recommendedName>
        <fullName evidence="4">DUF669 domain-containing protein</fullName>
    </recommendedName>
</protein>
<dbReference type="EMBL" id="BBVC01000030">
    <property type="protein sequence ID" value="GAO98191.1"/>
    <property type="molecule type" value="Genomic_DNA"/>
</dbReference>
<reference evidence="2 3" key="1">
    <citation type="submission" date="2015-03" db="EMBL/GenBank/DDBJ databases">
        <title>Caedibacter varicaedens, whole genome shotgun sequence.</title>
        <authorList>
            <person name="Suzuki H."/>
            <person name="Dapper A.L."/>
            <person name="Gibson A.K."/>
            <person name="Jackson C."/>
            <person name="Lee H."/>
            <person name="Pejaver V.R."/>
            <person name="Doak T."/>
            <person name="Lynch M."/>
        </authorList>
    </citation>
    <scope>NUCLEOTIDE SEQUENCE [LARGE SCALE GENOMIC DNA]</scope>
</reference>
<proteinExistence type="predicted"/>
<keyword evidence="3" id="KW-1185">Reference proteome</keyword>
<feature type="compositionally biased region" description="Basic and acidic residues" evidence="1">
    <location>
        <begin position="138"/>
        <end position="148"/>
    </location>
</feature>
<name>A0A0K8MCE6_9PROT</name>
<dbReference type="AlphaFoldDB" id="A0A0K8MCE6"/>
<feature type="region of interest" description="Disordered" evidence="1">
    <location>
        <begin position="138"/>
        <end position="169"/>
    </location>
</feature>
<dbReference type="InterPro" id="IPR007731">
    <property type="entry name" value="DUF669"/>
</dbReference>
<organism evidence="2 3">
    <name type="scientific">Caedimonas varicaedens</name>
    <dbReference type="NCBI Taxonomy" id="1629334"/>
    <lineage>
        <taxon>Bacteria</taxon>
        <taxon>Pseudomonadati</taxon>
        <taxon>Pseudomonadota</taxon>
        <taxon>Alphaproteobacteria</taxon>
        <taxon>Holosporales</taxon>
        <taxon>Caedimonadaceae</taxon>
        <taxon>Caedimonas</taxon>
    </lineage>
</organism>
<comment type="caution">
    <text evidence="2">The sequence shown here is derived from an EMBL/GenBank/DDBJ whole genome shotgun (WGS) entry which is preliminary data.</text>
</comment>
<dbReference type="Proteomes" id="UP000036771">
    <property type="component" value="Unassembled WGS sequence"/>
</dbReference>
<evidence type="ECO:0000256" key="1">
    <source>
        <dbReference type="SAM" id="MobiDB-lite"/>
    </source>
</evidence>
<gene>
    <name evidence="2" type="ORF">Cva_00839</name>
</gene>
<dbReference type="STRING" id="1629334.Cva_00839"/>
<dbReference type="Pfam" id="PF05037">
    <property type="entry name" value="DUF669"/>
    <property type="match status" value="1"/>
</dbReference>
<sequence>MGNYRDYTVGDKIPELSKPLPTGTYIATLIRITEKNSEYQGDYVEVEWKINYPEEYSHRSLWAKFYLGSDDPEILDKAEKRYNQFCQAMGCAVNGKLDWDSVQMEERVLKVYSGMFKDKPFATVMEYLPTSSYEAEVAKDKAKAEKSQKKTPVPSNVSASEEPNDGIPF</sequence>
<evidence type="ECO:0000313" key="2">
    <source>
        <dbReference type="EMBL" id="GAO98191.1"/>
    </source>
</evidence>
<accession>A0A0K8MCE6</accession>
<evidence type="ECO:0008006" key="4">
    <source>
        <dbReference type="Google" id="ProtNLM"/>
    </source>
</evidence>
<evidence type="ECO:0000313" key="3">
    <source>
        <dbReference type="Proteomes" id="UP000036771"/>
    </source>
</evidence>